<keyword evidence="2" id="KW-1003">Cell membrane</keyword>
<dbReference type="InterPro" id="IPR024923">
    <property type="entry name" value="PG_synth_SpoVB"/>
</dbReference>
<dbReference type="RefSeq" id="WP_064292870.1">
    <property type="nucleotide sequence ID" value="NZ_JASODP010000011.1"/>
</dbReference>
<evidence type="ECO:0000313" key="7">
    <source>
        <dbReference type="Proteomes" id="UP000251923"/>
    </source>
</evidence>
<accession>A0A178HG64</accession>
<protein>
    <submittedName>
        <fullName evidence="6">Polysaccharide biosynthesis protein</fullName>
    </submittedName>
</protein>
<dbReference type="Proteomes" id="UP000251923">
    <property type="component" value="Unassembled WGS sequence"/>
</dbReference>
<evidence type="ECO:0000313" key="6">
    <source>
        <dbReference type="EMBL" id="RAV78574.1"/>
    </source>
</evidence>
<comment type="caution">
    <text evidence="6">The sequence shown here is derived from an EMBL/GenBank/DDBJ whole genome shotgun (WGS) entry which is preliminary data.</text>
</comment>
<proteinExistence type="predicted"/>
<evidence type="ECO:0000256" key="5">
    <source>
        <dbReference type="ARBA" id="ARBA00023136"/>
    </source>
</evidence>
<name>A0A178HG64_9LACT</name>
<dbReference type="AlphaFoldDB" id="A0A178HG64"/>
<evidence type="ECO:0000256" key="3">
    <source>
        <dbReference type="ARBA" id="ARBA00022692"/>
    </source>
</evidence>
<dbReference type="GO" id="GO:0005886">
    <property type="term" value="C:plasma membrane"/>
    <property type="evidence" value="ECO:0007669"/>
    <property type="project" value="UniProtKB-SubCell"/>
</dbReference>
<gene>
    <name evidence="6" type="ORF">DBT54_06710</name>
</gene>
<keyword evidence="3" id="KW-0812">Transmembrane</keyword>
<dbReference type="EMBL" id="QMHM01000012">
    <property type="protein sequence ID" value="RAV78574.1"/>
    <property type="molecule type" value="Genomic_DNA"/>
</dbReference>
<evidence type="ECO:0000256" key="2">
    <source>
        <dbReference type="ARBA" id="ARBA00022475"/>
    </source>
</evidence>
<dbReference type="GeneID" id="86971021"/>
<dbReference type="CDD" id="cd13124">
    <property type="entry name" value="MATE_SpoVB_like"/>
    <property type="match status" value="1"/>
</dbReference>
<dbReference type="Pfam" id="PF01943">
    <property type="entry name" value="Polysacc_synt"/>
    <property type="match status" value="1"/>
</dbReference>
<sequence length="541" mass="60570">MVSSKNRRSQQALKGASLLTLAGIIAKILSAVYRVPFQNLVGDTGFYVYQQVYPIYGIGMTFALSGLPNYVGKQISWQVDLAHRRLFLRRYSLLVVIFSLLCFSLTFFLAPLLAQGMADPNLAVVIRSVSYMFLAMPFLLLIRGAFQGRNDMKHTAVSQVIEQVVRVGVILGVATLYSQVYSQDWSLYDMGAWAMASAGIAGFTAASYLILALFQSRGTQRLFQESKRSRALAEDPPYHLTWPQILRTFVTDGLVICSFSALLVFFQLIDSFTLYDGLLDFGLDSELAKVYKGVYDRGQPFVQLGMVFSLAFQTSYLPLLSQAFVKKQKALFKEAAARFSRLTFFISLLVTAGIMAILPELNVMLFSDAKGSGVLEQYLLMIVLASWVLIYHNIFLGQNQWFYSAMALGLGLLVKGVFAHLLVSRFGLVGGVWSTLLALIVMLILMHHFIPHSIKAESQMGILLRDTSLLVLLMWLAIMALRWLFWLNFPKGRAFATLFVGLAVLLGAGVVLLVVRRYPILNPAEWQELPLAKYWIKNKES</sequence>
<evidence type="ECO:0000256" key="1">
    <source>
        <dbReference type="ARBA" id="ARBA00004651"/>
    </source>
</evidence>
<reference evidence="6 7" key="1">
    <citation type="submission" date="2018-04" db="EMBL/GenBank/DDBJ databases">
        <title>Aerococcus urinae genomes.</title>
        <authorList>
            <person name="Hilt E."/>
            <person name="Gilbert N.M."/>
            <person name="Thomas-White K."/>
            <person name="Putonti C."/>
            <person name="Lewis A.L."/>
            <person name="Visck K.L."/>
            <person name="Wolfe A.J."/>
        </authorList>
    </citation>
    <scope>NUCLEOTIDE SEQUENCE [LARGE SCALE GENOMIC DNA]</scope>
    <source>
        <strain evidence="6 7">UMB7480</strain>
    </source>
</reference>
<dbReference type="PANTHER" id="PTHR30250">
    <property type="entry name" value="PST FAMILY PREDICTED COLANIC ACID TRANSPORTER"/>
    <property type="match status" value="1"/>
</dbReference>
<dbReference type="PANTHER" id="PTHR30250:SF29">
    <property type="entry name" value="POLYSACCHARIDE BIOSYNTHESIS PROTEIN C-TERMINAL DOMAIN-CONTAINING PROTEIN"/>
    <property type="match status" value="1"/>
</dbReference>
<keyword evidence="5" id="KW-0472">Membrane</keyword>
<keyword evidence="4" id="KW-1133">Transmembrane helix</keyword>
<dbReference type="InterPro" id="IPR002797">
    <property type="entry name" value="Polysacc_synth"/>
</dbReference>
<organism evidence="6 7">
    <name type="scientific">Aerococcus urinae</name>
    <dbReference type="NCBI Taxonomy" id="1376"/>
    <lineage>
        <taxon>Bacteria</taxon>
        <taxon>Bacillati</taxon>
        <taxon>Bacillota</taxon>
        <taxon>Bacilli</taxon>
        <taxon>Lactobacillales</taxon>
        <taxon>Aerococcaceae</taxon>
        <taxon>Aerococcus</taxon>
    </lineage>
</organism>
<comment type="subcellular location">
    <subcellularLocation>
        <location evidence="1">Cell membrane</location>
        <topology evidence="1">Multi-pass membrane protein</topology>
    </subcellularLocation>
</comment>
<evidence type="ECO:0000256" key="4">
    <source>
        <dbReference type="ARBA" id="ARBA00022989"/>
    </source>
</evidence>
<dbReference type="InterPro" id="IPR050833">
    <property type="entry name" value="Poly_Biosynth_Transport"/>
</dbReference>